<evidence type="ECO:0000313" key="3">
    <source>
        <dbReference type="EMBL" id="KHK93083.1"/>
    </source>
</evidence>
<protein>
    <submittedName>
        <fullName evidence="3">DNA-binding protein</fullName>
    </submittedName>
</protein>
<dbReference type="OrthoDB" id="7210118at2"/>
<keyword evidence="3" id="KW-0238">DNA-binding</keyword>
<dbReference type="AlphaFoldDB" id="A0A0B1ZVA0"/>
<dbReference type="EMBL" id="JTDI01000001">
    <property type="protein sequence ID" value="KHK93083.1"/>
    <property type="molecule type" value="Genomic_DNA"/>
</dbReference>
<dbReference type="RefSeq" id="WP_039278497.1">
    <property type="nucleotide sequence ID" value="NZ_JTDI01000001.1"/>
</dbReference>
<reference evidence="3 4" key="1">
    <citation type="submission" date="2014-10" db="EMBL/GenBank/DDBJ databases">
        <title>Genome sequence of Novosphingobium malaysiense MUSC 273(T).</title>
        <authorList>
            <person name="Lee L.-H."/>
        </authorList>
    </citation>
    <scope>NUCLEOTIDE SEQUENCE [LARGE SCALE GENOMIC DNA]</scope>
    <source>
        <strain evidence="3 4">MUSC 273</strain>
    </source>
</reference>
<dbReference type="Proteomes" id="UP000031057">
    <property type="component" value="Unassembled WGS sequence"/>
</dbReference>
<dbReference type="SUPFAM" id="SSF50249">
    <property type="entry name" value="Nucleic acid-binding proteins"/>
    <property type="match status" value="1"/>
</dbReference>
<dbReference type="PANTHER" id="PTHR34075:SF5">
    <property type="entry name" value="BLR3430 PROTEIN"/>
    <property type="match status" value="1"/>
</dbReference>
<evidence type="ECO:0000259" key="2">
    <source>
        <dbReference type="Pfam" id="PF12172"/>
    </source>
</evidence>
<name>A0A0B1ZVA0_9SPHN</name>
<dbReference type="GO" id="GO:0003677">
    <property type="term" value="F:DNA binding"/>
    <property type="evidence" value="ECO:0007669"/>
    <property type="project" value="UniProtKB-KW"/>
</dbReference>
<comment type="caution">
    <text evidence="3">The sequence shown here is derived from an EMBL/GenBank/DDBJ whole genome shotgun (WGS) entry which is preliminary data.</text>
</comment>
<dbReference type="Pfam" id="PF01796">
    <property type="entry name" value="OB_ChsH2_C"/>
    <property type="match status" value="1"/>
</dbReference>
<proteinExistence type="predicted"/>
<dbReference type="STRING" id="1348853.LK12_01615"/>
<dbReference type="InterPro" id="IPR002878">
    <property type="entry name" value="ChsH2_C"/>
</dbReference>
<keyword evidence="4" id="KW-1185">Reference proteome</keyword>
<dbReference type="InterPro" id="IPR012340">
    <property type="entry name" value="NA-bd_OB-fold"/>
</dbReference>
<sequence length="142" mass="15562">MSEAKPPARKLPALEPDTAFFWTSGADGVLRIQRCGDCGTWQHPPFPRCSSCGSEAVAPEPVSGKGRIASYTINREPWVPGLEVPFLYAAVELAEQKELYVFTNLLAPIDAARVDMPVSVTFEQHEDVWLPMFRPDETGGAA</sequence>
<feature type="domain" description="ChsH2 rubredoxin-like zinc ribbon" evidence="2">
    <location>
        <begin position="22"/>
        <end position="57"/>
    </location>
</feature>
<dbReference type="PANTHER" id="PTHR34075">
    <property type="entry name" value="BLR3430 PROTEIN"/>
    <property type="match status" value="1"/>
</dbReference>
<gene>
    <name evidence="3" type="ORF">LK12_01615</name>
</gene>
<organism evidence="3 4">
    <name type="scientific">Novosphingobium malaysiense</name>
    <dbReference type="NCBI Taxonomy" id="1348853"/>
    <lineage>
        <taxon>Bacteria</taxon>
        <taxon>Pseudomonadati</taxon>
        <taxon>Pseudomonadota</taxon>
        <taxon>Alphaproteobacteria</taxon>
        <taxon>Sphingomonadales</taxon>
        <taxon>Sphingomonadaceae</taxon>
        <taxon>Novosphingobium</taxon>
    </lineage>
</organism>
<evidence type="ECO:0000313" key="4">
    <source>
        <dbReference type="Proteomes" id="UP000031057"/>
    </source>
</evidence>
<feature type="domain" description="ChsH2 C-terminal OB-fold" evidence="1">
    <location>
        <begin position="61"/>
        <end position="123"/>
    </location>
</feature>
<dbReference type="InterPro" id="IPR052513">
    <property type="entry name" value="Thioester_dehydratase-like"/>
</dbReference>
<dbReference type="Pfam" id="PF12172">
    <property type="entry name" value="zf-ChsH2"/>
    <property type="match status" value="1"/>
</dbReference>
<accession>A0A0B1ZVA0</accession>
<evidence type="ECO:0000259" key="1">
    <source>
        <dbReference type="Pfam" id="PF01796"/>
    </source>
</evidence>
<dbReference type="InterPro" id="IPR022002">
    <property type="entry name" value="ChsH2_Znr"/>
</dbReference>